<evidence type="ECO:0000313" key="2">
    <source>
        <dbReference type="EMBL" id="EER17382.1"/>
    </source>
</evidence>
<sequence length="167" mass="18795">MSITQFSDDAYNKYPDNTNNDHPGTLIGNWFEETQIRQATGEGRTVPQRHLKRRGLLDGDGPEVWPTPVEKDNTFERVHGKRLSSAKFDTCAGDVGNYKCPITGRNLMANDAECLGVRVRCDADFAKMRLIAEEQVNSADCRESGQTKMRYFDTENAANYVGDQPEK</sequence>
<dbReference type="RefSeq" id="XP_002785586.1">
    <property type="nucleotide sequence ID" value="XM_002785540.1"/>
</dbReference>
<evidence type="ECO:0000256" key="1">
    <source>
        <dbReference type="SAM" id="MobiDB-lite"/>
    </source>
</evidence>
<feature type="region of interest" description="Disordered" evidence="1">
    <location>
        <begin position="1"/>
        <end position="20"/>
    </location>
</feature>
<dbReference type="OrthoDB" id="448910at2759"/>
<reference evidence="2 3" key="1">
    <citation type="submission" date="2008-07" db="EMBL/GenBank/DDBJ databases">
        <authorList>
            <person name="El-Sayed N."/>
            <person name="Caler E."/>
            <person name="Inman J."/>
            <person name="Amedeo P."/>
            <person name="Hass B."/>
            <person name="Wortman J."/>
        </authorList>
    </citation>
    <scope>NUCLEOTIDE SEQUENCE [LARGE SCALE GENOMIC DNA]</scope>
    <source>
        <strain evidence="3">ATCC 50983 / TXsc</strain>
    </source>
</reference>
<name>C5KDS9_PERM5</name>
<keyword evidence="3" id="KW-1185">Reference proteome</keyword>
<accession>C5KDS9</accession>
<dbReference type="Proteomes" id="UP000007800">
    <property type="component" value="Unassembled WGS sequence"/>
</dbReference>
<proteinExistence type="predicted"/>
<gene>
    <name evidence="2" type="ORF">Pmar_PMAR022331</name>
</gene>
<dbReference type="InParanoid" id="C5KDS9"/>
<dbReference type="GeneID" id="9062588"/>
<organism evidence="3">
    <name type="scientific">Perkinsus marinus (strain ATCC 50983 / TXsc)</name>
    <dbReference type="NCBI Taxonomy" id="423536"/>
    <lineage>
        <taxon>Eukaryota</taxon>
        <taxon>Sar</taxon>
        <taxon>Alveolata</taxon>
        <taxon>Perkinsozoa</taxon>
        <taxon>Perkinsea</taxon>
        <taxon>Perkinsida</taxon>
        <taxon>Perkinsidae</taxon>
        <taxon>Perkinsus</taxon>
    </lineage>
</organism>
<protein>
    <submittedName>
        <fullName evidence="2">Uncharacterized protein</fullName>
    </submittedName>
</protein>
<evidence type="ECO:0000313" key="3">
    <source>
        <dbReference type="Proteomes" id="UP000007800"/>
    </source>
</evidence>
<dbReference type="EMBL" id="GG672124">
    <property type="protein sequence ID" value="EER17382.1"/>
    <property type="molecule type" value="Genomic_DNA"/>
</dbReference>
<dbReference type="OMA" id="MANDAEC"/>
<dbReference type="AlphaFoldDB" id="C5KDS9"/>